<organism evidence="2 3">
    <name type="scientific">Thermococcus argininiproducens</name>
    <dbReference type="NCBI Taxonomy" id="2866384"/>
    <lineage>
        <taxon>Archaea</taxon>
        <taxon>Methanobacteriati</taxon>
        <taxon>Methanobacteriota</taxon>
        <taxon>Thermococci</taxon>
        <taxon>Thermococcales</taxon>
        <taxon>Thermococcaceae</taxon>
        <taxon>Thermococcus</taxon>
    </lineage>
</organism>
<dbReference type="EMBL" id="CP080572">
    <property type="protein sequence ID" value="USH00552.1"/>
    <property type="molecule type" value="Genomic_DNA"/>
</dbReference>
<evidence type="ECO:0000313" key="2">
    <source>
        <dbReference type="EMBL" id="USH00552.1"/>
    </source>
</evidence>
<dbReference type="AlphaFoldDB" id="A0A9E7SDF7"/>
<dbReference type="KEGG" id="thei:K1720_03625"/>
<dbReference type="GeneID" id="72777404"/>
<reference evidence="2 3" key="1">
    <citation type="submission" date="2021-08" db="EMBL/GenBank/DDBJ databases">
        <title>Thermococcus onnuriiensis IOH2.</title>
        <authorList>
            <person name="Park Y.-J."/>
        </authorList>
    </citation>
    <scope>NUCLEOTIDE SEQUENCE [LARGE SCALE GENOMIC DNA]</scope>
    <source>
        <strain evidence="2 3">IOH2</strain>
    </source>
</reference>
<evidence type="ECO:0000313" key="3">
    <source>
        <dbReference type="Proteomes" id="UP001056425"/>
    </source>
</evidence>
<dbReference type="PANTHER" id="PTHR43546:SF8">
    <property type="entry name" value="METALLO-BETA-LACTAMASE DOMAIN-CONTAINING PROTEIN"/>
    <property type="match status" value="1"/>
</dbReference>
<keyword evidence="3" id="KW-1185">Reference proteome</keyword>
<evidence type="ECO:0000259" key="1">
    <source>
        <dbReference type="SMART" id="SM00849"/>
    </source>
</evidence>
<name>A0A9E7SDF7_9EURY</name>
<protein>
    <submittedName>
        <fullName evidence="2">MBL fold metallo-hydrolase</fullName>
    </submittedName>
</protein>
<gene>
    <name evidence="2" type="ORF">K1720_03625</name>
</gene>
<dbReference type="SMART" id="SM00849">
    <property type="entry name" value="Lactamase_B"/>
    <property type="match status" value="1"/>
</dbReference>
<dbReference type="InterPro" id="IPR036866">
    <property type="entry name" value="RibonucZ/Hydroxyglut_hydro"/>
</dbReference>
<dbReference type="Pfam" id="PF13483">
    <property type="entry name" value="Lactamase_B_3"/>
    <property type="match status" value="1"/>
</dbReference>
<dbReference type="SUPFAM" id="SSF56281">
    <property type="entry name" value="Metallo-hydrolase/oxidoreductase"/>
    <property type="match status" value="1"/>
</dbReference>
<dbReference type="Proteomes" id="UP001056425">
    <property type="component" value="Chromosome"/>
</dbReference>
<feature type="domain" description="Metallo-beta-lactamase" evidence="1">
    <location>
        <begin position="7"/>
        <end position="176"/>
    </location>
</feature>
<proteinExistence type="predicted"/>
<accession>A0A9E7SDF7</accession>
<dbReference type="PANTHER" id="PTHR43546">
    <property type="entry name" value="UPF0173 METAL-DEPENDENT HYDROLASE MJ1163-RELATED"/>
    <property type="match status" value="1"/>
</dbReference>
<dbReference type="RefSeq" id="WP_251950009.1">
    <property type="nucleotide sequence ID" value="NZ_CP080572.1"/>
</dbReference>
<dbReference type="Gene3D" id="3.60.15.10">
    <property type="entry name" value="Ribonuclease Z/Hydroxyacylglutathione hydrolase-like"/>
    <property type="match status" value="1"/>
</dbReference>
<dbReference type="InterPro" id="IPR001279">
    <property type="entry name" value="Metallo-B-lactamas"/>
</dbReference>
<sequence>MKIIWYGHACFWIETRGVKILIDPYEYVNDDAIDGIDYILVTHEHSDHYGKTPLLARLRDATVIGPKTVYLMAISDGITKVREIRGGEEIELENNVRVKAIFVEHPSSQYPLGYIISNGKKTIFHPGDTYYTPIFKNLRGEVDVLFVPISGRSTANVREAANIVEIMRPKITIPMHYGAYSEADPNKLINELREKRVWSLVKVLEIGKPFEI</sequence>
<dbReference type="InterPro" id="IPR050114">
    <property type="entry name" value="UPF0173_UPF0282_UlaG_hydrolase"/>
</dbReference>